<dbReference type="RefSeq" id="WP_089918507.1">
    <property type="nucleotide sequence ID" value="NZ_FOBB01000007.1"/>
</dbReference>
<evidence type="ECO:0000256" key="2">
    <source>
        <dbReference type="ARBA" id="ARBA00010944"/>
    </source>
</evidence>
<evidence type="ECO:0000256" key="5">
    <source>
        <dbReference type="ARBA" id="ARBA00048200"/>
    </source>
</evidence>
<dbReference type="GO" id="GO:0005829">
    <property type="term" value="C:cytosol"/>
    <property type="evidence" value="ECO:0007669"/>
    <property type="project" value="TreeGrafter"/>
</dbReference>
<evidence type="ECO:0000256" key="1">
    <source>
        <dbReference type="ARBA" id="ARBA00004781"/>
    </source>
</evidence>
<evidence type="ECO:0000313" key="9">
    <source>
        <dbReference type="Proteomes" id="UP000198984"/>
    </source>
</evidence>
<comment type="similarity">
    <text evidence="2 6">Belongs to the dTDP-4-dehydrorhamnose reductase family.</text>
</comment>
<accession>A0A1H8CP58</accession>
<protein>
    <recommendedName>
        <fullName evidence="4 6">dTDP-4-dehydrorhamnose reductase</fullName>
        <ecNumber evidence="3 6">1.1.1.133</ecNumber>
    </recommendedName>
</protein>
<evidence type="ECO:0000256" key="4">
    <source>
        <dbReference type="ARBA" id="ARBA00017099"/>
    </source>
</evidence>
<dbReference type="PANTHER" id="PTHR10491:SF4">
    <property type="entry name" value="METHIONINE ADENOSYLTRANSFERASE 2 SUBUNIT BETA"/>
    <property type="match status" value="1"/>
</dbReference>
<dbReference type="NCBIfam" id="TIGR01214">
    <property type="entry name" value="rmlD"/>
    <property type="match status" value="1"/>
</dbReference>
<keyword evidence="9" id="KW-1185">Reference proteome</keyword>
<dbReference type="EC" id="1.1.1.133" evidence="3 6"/>
<comment type="pathway">
    <text evidence="1 6">Carbohydrate biosynthesis; dTDP-L-rhamnose biosynthesis.</text>
</comment>
<dbReference type="Pfam" id="PF04321">
    <property type="entry name" value="RmlD_sub_bind"/>
    <property type="match status" value="1"/>
</dbReference>
<dbReference type="GO" id="GO:0008831">
    <property type="term" value="F:dTDP-4-dehydrorhamnose reductase activity"/>
    <property type="evidence" value="ECO:0007669"/>
    <property type="project" value="UniProtKB-EC"/>
</dbReference>
<comment type="function">
    <text evidence="6">Catalyzes the reduction of dTDP-6-deoxy-L-lyxo-4-hexulose to yield dTDP-L-rhamnose.</text>
</comment>
<dbReference type="UniPathway" id="UPA00124"/>
<dbReference type="Gene3D" id="3.90.25.10">
    <property type="entry name" value="UDP-galactose 4-epimerase, domain 1"/>
    <property type="match status" value="1"/>
</dbReference>
<dbReference type="Proteomes" id="UP000198984">
    <property type="component" value="Unassembled WGS sequence"/>
</dbReference>
<dbReference type="Gene3D" id="3.40.50.720">
    <property type="entry name" value="NAD(P)-binding Rossmann-like Domain"/>
    <property type="match status" value="1"/>
</dbReference>
<evidence type="ECO:0000313" key="8">
    <source>
        <dbReference type="EMBL" id="SEM96795.1"/>
    </source>
</evidence>
<comment type="catalytic activity">
    <reaction evidence="5">
        <text>dTDP-beta-L-rhamnose + NADP(+) = dTDP-4-dehydro-beta-L-rhamnose + NADPH + H(+)</text>
        <dbReference type="Rhea" id="RHEA:21796"/>
        <dbReference type="ChEBI" id="CHEBI:15378"/>
        <dbReference type="ChEBI" id="CHEBI:57510"/>
        <dbReference type="ChEBI" id="CHEBI:57783"/>
        <dbReference type="ChEBI" id="CHEBI:58349"/>
        <dbReference type="ChEBI" id="CHEBI:62830"/>
        <dbReference type="EC" id="1.1.1.133"/>
    </reaction>
</comment>
<evidence type="ECO:0000256" key="6">
    <source>
        <dbReference type="RuleBase" id="RU364082"/>
    </source>
</evidence>
<evidence type="ECO:0000259" key="7">
    <source>
        <dbReference type="Pfam" id="PF04321"/>
    </source>
</evidence>
<keyword evidence="6" id="KW-0521">NADP</keyword>
<gene>
    <name evidence="8" type="ORF">SAMN04488505_107184</name>
</gene>
<dbReference type="PANTHER" id="PTHR10491">
    <property type="entry name" value="DTDP-4-DEHYDRORHAMNOSE REDUCTASE"/>
    <property type="match status" value="1"/>
</dbReference>
<dbReference type="GO" id="GO:0019305">
    <property type="term" value="P:dTDP-rhamnose biosynthetic process"/>
    <property type="evidence" value="ECO:0007669"/>
    <property type="project" value="UniProtKB-UniPathway"/>
</dbReference>
<dbReference type="AlphaFoldDB" id="A0A1H8CP58"/>
<keyword evidence="6" id="KW-0560">Oxidoreductase</keyword>
<sequence>MQNILVTGAHGQLGQAIQLIAGSFPDLNFIYTDYQELDITNPEAIAGLFSQQEIHACINCAAYTAVDKAETDEERAFQLNFEAVLNLAEACLQHNAQLVHISTDYVFDGKHYRPYTEEDEPNPQSIYGASKLRGEAAAIGANPNTIVIRTAWLYSQFGVNFVKRMKELMQERPSLNVVFDQAGTPTYAVDLAKAVLQILQYRKENPDTNVSGIYHYSNEGVTSWYDFAVTVKELTGAACEISPITTDLYPTPAQRPAYSVLNKQKIKTTFGIQVPYWKDSLKVCLQHL</sequence>
<reference evidence="8 9" key="1">
    <citation type="submission" date="2016-10" db="EMBL/GenBank/DDBJ databases">
        <authorList>
            <person name="de Groot N.N."/>
        </authorList>
    </citation>
    <scope>NUCLEOTIDE SEQUENCE [LARGE SCALE GENOMIC DNA]</scope>
    <source>
        <strain evidence="8 9">DSM 21039</strain>
    </source>
</reference>
<dbReference type="InterPro" id="IPR005913">
    <property type="entry name" value="dTDP_dehydrorham_reduct"/>
</dbReference>
<proteinExistence type="inferred from homology"/>
<feature type="domain" description="RmlD-like substrate binding" evidence="7">
    <location>
        <begin position="3"/>
        <end position="287"/>
    </location>
</feature>
<dbReference type="InterPro" id="IPR029903">
    <property type="entry name" value="RmlD-like-bd"/>
</dbReference>
<dbReference type="InterPro" id="IPR036291">
    <property type="entry name" value="NAD(P)-bd_dom_sf"/>
</dbReference>
<dbReference type="CDD" id="cd05254">
    <property type="entry name" value="dTDP_HR_like_SDR_e"/>
    <property type="match status" value="1"/>
</dbReference>
<evidence type="ECO:0000256" key="3">
    <source>
        <dbReference type="ARBA" id="ARBA00012929"/>
    </source>
</evidence>
<dbReference type="STRING" id="573321.SAMN04488505_107184"/>
<dbReference type="OrthoDB" id="9803892at2"/>
<dbReference type="EMBL" id="FOBB01000007">
    <property type="protein sequence ID" value="SEM96795.1"/>
    <property type="molecule type" value="Genomic_DNA"/>
</dbReference>
<name>A0A1H8CP58_9BACT</name>
<dbReference type="SUPFAM" id="SSF51735">
    <property type="entry name" value="NAD(P)-binding Rossmann-fold domains"/>
    <property type="match status" value="1"/>
</dbReference>
<organism evidence="8 9">
    <name type="scientific">Chitinophaga rupis</name>
    <dbReference type="NCBI Taxonomy" id="573321"/>
    <lineage>
        <taxon>Bacteria</taxon>
        <taxon>Pseudomonadati</taxon>
        <taxon>Bacteroidota</taxon>
        <taxon>Chitinophagia</taxon>
        <taxon>Chitinophagales</taxon>
        <taxon>Chitinophagaceae</taxon>
        <taxon>Chitinophaga</taxon>
    </lineage>
</organism>